<dbReference type="InterPro" id="IPR016087">
    <property type="entry name" value="Chalcone_isomerase"/>
</dbReference>
<dbReference type="Pfam" id="PF13103">
    <property type="entry name" value="TonB_2"/>
    <property type="match status" value="1"/>
</dbReference>
<dbReference type="SUPFAM" id="SSF74653">
    <property type="entry name" value="TolA/TonB C-terminal domain"/>
    <property type="match status" value="2"/>
</dbReference>
<evidence type="ECO:0000259" key="13">
    <source>
        <dbReference type="PROSITE" id="PS52015"/>
    </source>
</evidence>
<evidence type="ECO:0000256" key="12">
    <source>
        <dbReference type="SAM" id="SignalP"/>
    </source>
</evidence>
<dbReference type="AlphaFoldDB" id="A0A222FF65"/>
<accession>A0A222FF65</accession>
<feature type="domain" description="TonB C-terminal" evidence="13">
    <location>
        <begin position="426"/>
        <end position="514"/>
    </location>
</feature>
<dbReference type="EMBL" id="CP022530">
    <property type="protein sequence ID" value="ASP37725.1"/>
    <property type="molecule type" value="Genomic_DNA"/>
</dbReference>
<dbReference type="GO" id="GO:0098797">
    <property type="term" value="C:plasma membrane protein complex"/>
    <property type="evidence" value="ECO:0007669"/>
    <property type="project" value="TreeGrafter"/>
</dbReference>
<feature type="signal peptide" evidence="12">
    <location>
        <begin position="1"/>
        <end position="26"/>
    </location>
</feature>
<gene>
    <name evidence="14" type="ORF">CHH28_03125</name>
</gene>
<organism evidence="14 15">
    <name type="scientific">Bacterioplanes sanyensis</name>
    <dbReference type="NCBI Taxonomy" id="1249553"/>
    <lineage>
        <taxon>Bacteria</taxon>
        <taxon>Pseudomonadati</taxon>
        <taxon>Pseudomonadota</taxon>
        <taxon>Gammaproteobacteria</taxon>
        <taxon>Oceanospirillales</taxon>
        <taxon>Oceanospirillaceae</taxon>
        <taxon>Bacterioplanes</taxon>
    </lineage>
</organism>
<dbReference type="PANTHER" id="PTHR33446">
    <property type="entry name" value="PROTEIN TONB-RELATED"/>
    <property type="match status" value="1"/>
</dbReference>
<dbReference type="GO" id="GO:0031992">
    <property type="term" value="F:energy transducer activity"/>
    <property type="evidence" value="ECO:0007669"/>
    <property type="project" value="TreeGrafter"/>
</dbReference>
<keyword evidence="6" id="KW-0812">Transmembrane</keyword>
<keyword evidence="4" id="KW-1003">Cell membrane</keyword>
<dbReference type="PANTHER" id="PTHR33446:SF2">
    <property type="entry name" value="PROTEIN TONB"/>
    <property type="match status" value="1"/>
</dbReference>
<reference evidence="14 15" key="1">
    <citation type="submission" date="2017-07" db="EMBL/GenBank/DDBJ databases">
        <title>Annotated genome sequence of Bacterioplanes sanyensis isolated from Red Sea.</title>
        <authorList>
            <person name="Rehman Z.U."/>
        </authorList>
    </citation>
    <scope>NUCLEOTIDE SEQUENCE [LARGE SCALE GENOMIC DNA]</scope>
    <source>
        <strain evidence="14 15">NV9</strain>
    </source>
</reference>
<proteinExistence type="inferred from homology"/>
<evidence type="ECO:0000256" key="7">
    <source>
        <dbReference type="ARBA" id="ARBA00022927"/>
    </source>
</evidence>
<keyword evidence="5" id="KW-0997">Cell inner membrane</keyword>
<evidence type="ECO:0000256" key="2">
    <source>
        <dbReference type="ARBA" id="ARBA00006555"/>
    </source>
</evidence>
<evidence type="ECO:0000256" key="3">
    <source>
        <dbReference type="ARBA" id="ARBA00022448"/>
    </source>
</evidence>
<keyword evidence="10" id="KW-0175">Coiled coil</keyword>
<feature type="chain" id="PRO_5012894751" description="TonB C-terminal domain-containing protein" evidence="12">
    <location>
        <begin position="27"/>
        <end position="514"/>
    </location>
</feature>
<keyword evidence="9" id="KW-0472">Membrane</keyword>
<evidence type="ECO:0000256" key="10">
    <source>
        <dbReference type="SAM" id="Coils"/>
    </source>
</evidence>
<feature type="coiled-coil region" evidence="10">
    <location>
        <begin position="211"/>
        <end position="290"/>
    </location>
</feature>
<dbReference type="InterPro" id="IPR006260">
    <property type="entry name" value="TonB/TolA_C"/>
</dbReference>
<dbReference type="GO" id="GO:0015031">
    <property type="term" value="P:protein transport"/>
    <property type="evidence" value="ECO:0007669"/>
    <property type="project" value="UniProtKB-KW"/>
</dbReference>
<dbReference type="PROSITE" id="PS52015">
    <property type="entry name" value="TONB_CTD"/>
    <property type="match status" value="2"/>
</dbReference>
<evidence type="ECO:0000256" key="8">
    <source>
        <dbReference type="ARBA" id="ARBA00022989"/>
    </source>
</evidence>
<keyword evidence="12" id="KW-0732">Signal</keyword>
<evidence type="ECO:0000313" key="15">
    <source>
        <dbReference type="Proteomes" id="UP000202440"/>
    </source>
</evidence>
<dbReference type="Pfam" id="PF16036">
    <property type="entry name" value="Chalcone_3"/>
    <property type="match status" value="1"/>
</dbReference>
<feature type="region of interest" description="Disordered" evidence="11">
    <location>
        <begin position="399"/>
        <end position="419"/>
    </location>
</feature>
<dbReference type="Proteomes" id="UP000202440">
    <property type="component" value="Chromosome"/>
</dbReference>
<dbReference type="InterPro" id="IPR051045">
    <property type="entry name" value="TonB-dependent_transducer"/>
</dbReference>
<evidence type="ECO:0000256" key="6">
    <source>
        <dbReference type="ARBA" id="ARBA00022692"/>
    </source>
</evidence>
<dbReference type="KEGG" id="bsan:CHH28_03125"/>
<dbReference type="GO" id="GO:0055085">
    <property type="term" value="P:transmembrane transport"/>
    <property type="evidence" value="ECO:0007669"/>
    <property type="project" value="InterPro"/>
</dbReference>
<comment type="similarity">
    <text evidence="2">Belongs to the TonB family.</text>
</comment>
<sequence>MSRGLIMARSLSAVLLLCVLAMPVQAQLVLNGSASYQRLSQDIYIGGLYLSQASDDVVFVRSAATAKRMRLVVAAKRWSPRRWQQMWQNNISINNENVSQSAQVARGIQQLTELLREDLLQGDELTIDYQPAVGTRIYLNQQLAIRSSGTELFNFLVNTWIGPLPPSRDFRDRMLGKVKDDLSQRQRQMLAEHKIPSARLGLYKGWVEQELQQQQAAQAAEEAARRKAEQAKREEAERRARILAERKAKEEAERQARLEAERLAQQEAERQRAAEAARLAALEAERAKQQAVDPAEQQRYLAAVLQWRMQNALNAEVAYPAWARQFEQEGLVEVSLTLRRNGDIIEVMAAENGAHKLLISEVQRALQVVASKVEVPEALDGDSWTLPLRYRFLLDDATPLPNPEPKAPEGANMESAGGNDSVSLDAYRQQLISRVRDNIRYPKAAQILKKTGRVSYQLVIAADGQLISSTALQSAAHRELNQAVTSAIDAALPLAPLPAGSDQLVVQIEHEFRL</sequence>
<keyword evidence="7" id="KW-0653">Protein transport</keyword>
<feature type="domain" description="TonB C-terminal" evidence="13">
    <location>
        <begin position="304"/>
        <end position="401"/>
    </location>
</feature>
<keyword evidence="15" id="KW-1185">Reference proteome</keyword>
<comment type="subcellular location">
    <subcellularLocation>
        <location evidence="1">Cell inner membrane</location>
        <topology evidence="1">Single-pass membrane protein</topology>
        <orientation evidence="1">Periplasmic side</orientation>
    </subcellularLocation>
</comment>
<evidence type="ECO:0000256" key="5">
    <source>
        <dbReference type="ARBA" id="ARBA00022519"/>
    </source>
</evidence>
<keyword evidence="8" id="KW-1133">Transmembrane helix</keyword>
<dbReference type="NCBIfam" id="TIGR01352">
    <property type="entry name" value="tonB_Cterm"/>
    <property type="match status" value="1"/>
</dbReference>
<name>A0A222FF65_9GAMM</name>
<evidence type="ECO:0000256" key="1">
    <source>
        <dbReference type="ARBA" id="ARBA00004383"/>
    </source>
</evidence>
<protein>
    <recommendedName>
        <fullName evidence="13">TonB C-terminal domain-containing protein</fullName>
    </recommendedName>
</protein>
<dbReference type="InterPro" id="IPR037682">
    <property type="entry name" value="TonB_C"/>
</dbReference>
<evidence type="ECO:0000256" key="4">
    <source>
        <dbReference type="ARBA" id="ARBA00022475"/>
    </source>
</evidence>
<keyword evidence="3" id="KW-0813">Transport</keyword>
<dbReference type="OrthoDB" id="6077935at2"/>
<evidence type="ECO:0000313" key="14">
    <source>
        <dbReference type="EMBL" id="ASP37725.1"/>
    </source>
</evidence>
<evidence type="ECO:0000256" key="9">
    <source>
        <dbReference type="ARBA" id="ARBA00023136"/>
    </source>
</evidence>
<dbReference type="Gene3D" id="3.30.1150.10">
    <property type="match status" value="2"/>
</dbReference>
<evidence type="ECO:0000256" key="11">
    <source>
        <dbReference type="SAM" id="MobiDB-lite"/>
    </source>
</evidence>